<feature type="compositionally biased region" description="Basic and acidic residues" evidence="1">
    <location>
        <begin position="341"/>
        <end position="353"/>
    </location>
</feature>
<feature type="region of interest" description="Disordered" evidence="1">
    <location>
        <begin position="177"/>
        <end position="201"/>
    </location>
</feature>
<accession>A0A803PSV4</accession>
<protein>
    <submittedName>
        <fullName evidence="2">Uncharacterized protein</fullName>
    </submittedName>
</protein>
<reference evidence="2" key="1">
    <citation type="submission" date="2018-11" db="EMBL/GenBank/DDBJ databases">
        <authorList>
            <person name="Grassa J C."/>
        </authorList>
    </citation>
    <scope>NUCLEOTIDE SEQUENCE [LARGE SCALE GENOMIC DNA]</scope>
</reference>
<reference evidence="2" key="2">
    <citation type="submission" date="2021-03" db="UniProtKB">
        <authorList>
            <consortium name="EnsemblPlants"/>
        </authorList>
    </citation>
    <scope>IDENTIFICATION</scope>
</reference>
<keyword evidence="3" id="KW-1185">Reference proteome</keyword>
<evidence type="ECO:0000256" key="1">
    <source>
        <dbReference type="SAM" id="MobiDB-lite"/>
    </source>
</evidence>
<feature type="region of interest" description="Disordered" evidence="1">
    <location>
        <begin position="330"/>
        <end position="353"/>
    </location>
</feature>
<evidence type="ECO:0000313" key="3">
    <source>
        <dbReference type="Proteomes" id="UP000596661"/>
    </source>
</evidence>
<dbReference type="EnsemblPlants" id="evm.model.06.1038">
    <property type="protein sequence ID" value="cds.evm.model.06.1038"/>
    <property type="gene ID" value="evm.TU.06.1038"/>
</dbReference>
<organism evidence="2 3">
    <name type="scientific">Cannabis sativa</name>
    <name type="common">Hemp</name>
    <name type="synonym">Marijuana</name>
    <dbReference type="NCBI Taxonomy" id="3483"/>
    <lineage>
        <taxon>Eukaryota</taxon>
        <taxon>Viridiplantae</taxon>
        <taxon>Streptophyta</taxon>
        <taxon>Embryophyta</taxon>
        <taxon>Tracheophyta</taxon>
        <taxon>Spermatophyta</taxon>
        <taxon>Magnoliopsida</taxon>
        <taxon>eudicotyledons</taxon>
        <taxon>Gunneridae</taxon>
        <taxon>Pentapetalae</taxon>
        <taxon>rosids</taxon>
        <taxon>fabids</taxon>
        <taxon>Rosales</taxon>
        <taxon>Cannabaceae</taxon>
        <taxon>Cannabis</taxon>
    </lineage>
</organism>
<dbReference type="Gramene" id="evm.model.06.1038">
    <property type="protein sequence ID" value="cds.evm.model.06.1038"/>
    <property type="gene ID" value="evm.TU.06.1038"/>
</dbReference>
<dbReference type="EMBL" id="UZAU01000588">
    <property type="status" value="NOT_ANNOTATED_CDS"/>
    <property type="molecule type" value="Genomic_DNA"/>
</dbReference>
<name>A0A803PSV4_CANSA</name>
<proteinExistence type="predicted"/>
<evidence type="ECO:0000313" key="2">
    <source>
        <dbReference type="EnsemblPlants" id="cds.evm.model.06.1038"/>
    </source>
</evidence>
<feature type="compositionally biased region" description="Polar residues" evidence="1">
    <location>
        <begin position="186"/>
        <end position="195"/>
    </location>
</feature>
<dbReference type="Proteomes" id="UP000596661">
    <property type="component" value="Chromosome 6"/>
</dbReference>
<sequence>MSTKTHKSKTPQDPNVTFEAELIESKIRAIGDYAGGVLTTCGIKQGRGFASDLLLLENSTAFHQNDPIPTLEMAECHKILLGLPFGLRSVDFLLNEVNLRTVNLLGSDQFTCDYKVPKYSLWEKLSCTSSYYGIAEKYGTNLDRASNPNSNWDLSPINPYDINMITRSREFSNYYSSSSSSSDNYAQANEASVSTKEPKRIKTTANQLTIEPAKSPKKAAPTVASASEQPLGFVHQVKFSGSRLEIVFLEPSCPLSIEAGTEGSQLCSLHATNSWRRYQNFESSDWELLNKGTFESLLQRSYNLKQGLQRVEMLETELCLTGKHHDVMDKKWNDSESELPQVKEEDEKQQRAD</sequence>
<dbReference type="AlphaFoldDB" id="A0A803PSV4"/>